<organism evidence="5 6">
    <name type="scientific">Orchesella dallaii</name>
    <dbReference type="NCBI Taxonomy" id="48710"/>
    <lineage>
        <taxon>Eukaryota</taxon>
        <taxon>Metazoa</taxon>
        <taxon>Ecdysozoa</taxon>
        <taxon>Arthropoda</taxon>
        <taxon>Hexapoda</taxon>
        <taxon>Collembola</taxon>
        <taxon>Entomobryomorpha</taxon>
        <taxon>Entomobryoidea</taxon>
        <taxon>Orchesellidae</taxon>
        <taxon>Orchesellinae</taxon>
        <taxon>Orchesella</taxon>
    </lineage>
</organism>
<gene>
    <name evidence="5" type="ORF">ODALV1_LOCUS13754</name>
</gene>
<evidence type="ECO:0000313" key="5">
    <source>
        <dbReference type="EMBL" id="CAL8109860.1"/>
    </source>
</evidence>
<dbReference type="InterPro" id="IPR024970">
    <property type="entry name" value="Maelstrom"/>
</dbReference>
<evidence type="ECO:0000256" key="2">
    <source>
        <dbReference type="ARBA" id="ARBA00023158"/>
    </source>
</evidence>
<evidence type="ECO:0000256" key="1">
    <source>
        <dbReference type="ARBA" id="ARBA00007057"/>
    </source>
</evidence>
<protein>
    <recommendedName>
        <fullName evidence="4">Maelstrom domain-containing protein</fullName>
    </recommendedName>
</protein>
<comment type="caution">
    <text evidence="5">The sequence shown here is derived from an EMBL/GenBank/DDBJ whole genome shotgun (WGS) entry which is preliminary data.</text>
</comment>
<accession>A0ABP1QPM6</accession>
<dbReference type="Proteomes" id="UP001642540">
    <property type="component" value="Unassembled WGS sequence"/>
</dbReference>
<name>A0ABP1QPM6_9HEXA</name>
<evidence type="ECO:0000259" key="4">
    <source>
        <dbReference type="Pfam" id="PF13017"/>
    </source>
</evidence>
<comment type="similarity">
    <text evidence="1">Belongs to the maelstrom family.</text>
</comment>
<feature type="compositionally biased region" description="Basic and acidic residues" evidence="3">
    <location>
        <begin position="54"/>
        <end position="66"/>
    </location>
</feature>
<feature type="domain" description="Maelstrom" evidence="4">
    <location>
        <begin position="132"/>
        <end position="261"/>
    </location>
</feature>
<proteinExistence type="inferred from homology"/>
<evidence type="ECO:0000256" key="3">
    <source>
        <dbReference type="SAM" id="MobiDB-lite"/>
    </source>
</evidence>
<dbReference type="EMBL" id="CAXLJM020000042">
    <property type="protein sequence ID" value="CAL8109860.1"/>
    <property type="molecule type" value="Genomic_DNA"/>
</dbReference>
<reference evidence="5 6" key="1">
    <citation type="submission" date="2024-08" db="EMBL/GenBank/DDBJ databases">
        <authorList>
            <person name="Cucini C."/>
            <person name="Frati F."/>
        </authorList>
    </citation>
    <scope>NUCLEOTIDE SEQUENCE [LARGE SCALE GENOMIC DNA]</scope>
</reference>
<keyword evidence="6" id="KW-1185">Reference proteome</keyword>
<evidence type="ECO:0000313" key="6">
    <source>
        <dbReference type="Proteomes" id="UP001642540"/>
    </source>
</evidence>
<sequence>MDRFSCNTNLVRQIIDVELNESELSENERASFIKEFESLWKRLASKSVSDEVLSDRISDSDTKESVEQLGGSVSTPNCQNQEERSVEAVQRKIDDDDSIAEDPTLIENLWGCPTGDARPVVVAHMNFFVNQDGHCSPCEIGLIAFTLKHGILNEYTTTFEPVSIPRSHKAVCVSASDHFGVELPFPEEEEQDTIDEVALIKKIKEIEDFLGLYAPNRPIFSLSSSVEDTRTGLTALCTKLDKTFNHDVCNLEEVMVALSNGGLLTVANLESISMPTVVAHLRDAISLIKNYNSNKRKDSAISFGLLRWKYVEYDRYFMMGGTKRVAARNERFPAVALGIFENEKEAKNYLEVVTGGNPYSRELACRIHDNRQYISVNRFGQSRRCAFGVAKTWAYLILDALLPHYSFVPRVGRHYPVPT</sequence>
<dbReference type="Pfam" id="PF13017">
    <property type="entry name" value="Maelstrom"/>
    <property type="match status" value="1"/>
</dbReference>
<feature type="region of interest" description="Disordered" evidence="3">
    <location>
        <begin position="54"/>
        <end position="78"/>
    </location>
</feature>
<keyword evidence="2" id="KW-0943">RNA-mediated gene silencing</keyword>